<dbReference type="PANTHER" id="PTHR38436:SF3">
    <property type="entry name" value="CARBOXYMETHYLENEBUTENOLIDASE-RELATED"/>
    <property type="match status" value="1"/>
</dbReference>
<dbReference type="GeneID" id="90001049"/>
<dbReference type="SUPFAM" id="SSF54427">
    <property type="entry name" value="NTF2-like"/>
    <property type="match status" value="1"/>
</dbReference>
<dbReference type="InterPro" id="IPR009959">
    <property type="entry name" value="Cyclase_SnoaL-like"/>
</dbReference>
<proteinExistence type="predicted"/>
<protein>
    <recommendedName>
        <fullName evidence="3">CorA-like transporter domain-containing protein</fullName>
    </recommendedName>
</protein>
<keyword evidence="2" id="KW-0812">Transmembrane</keyword>
<dbReference type="InterPro" id="IPR058257">
    <property type="entry name" value="CorA-like_dom"/>
</dbReference>
<reference evidence="4 5" key="1">
    <citation type="journal article" date="2023" name="Res Sq">
        <title>Genomic and morphological characterization of Knufia obscura isolated from the Mars 2020 spacecraft assembly facility.</title>
        <authorList>
            <person name="Chander A.M."/>
            <person name="Teixeira M.M."/>
            <person name="Singh N.K."/>
            <person name="Williams M.P."/>
            <person name="Parker C.W."/>
            <person name="Leo P."/>
            <person name="Stajich J.E."/>
            <person name="Torok T."/>
            <person name="Tighe S."/>
            <person name="Mason C.E."/>
            <person name="Venkateswaran K."/>
        </authorList>
    </citation>
    <scope>NUCLEOTIDE SEQUENCE [LARGE SCALE GENOMIC DNA]</scope>
    <source>
        <strain evidence="4 5">CCFEE 5817</strain>
    </source>
</reference>
<feature type="domain" description="CorA-like transporter" evidence="3">
    <location>
        <begin position="526"/>
        <end position="727"/>
    </location>
</feature>
<dbReference type="EMBL" id="JAVHJV010000009">
    <property type="protein sequence ID" value="KAK5940181.1"/>
    <property type="molecule type" value="Genomic_DNA"/>
</dbReference>
<keyword evidence="5" id="KW-1185">Reference proteome</keyword>
<feature type="transmembrane region" description="Helical" evidence="2">
    <location>
        <begin position="908"/>
        <end position="931"/>
    </location>
</feature>
<feature type="region of interest" description="Disordered" evidence="1">
    <location>
        <begin position="487"/>
        <end position="528"/>
    </location>
</feature>
<evidence type="ECO:0000259" key="3">
    <source>
        <dbReference type="Pfam" id="PF26616"/>
    </source>
</evidence>
<organism evidence="4 5">
    <name type="scientific">Knufia obscura</name>
    <dbReference type="NCBI Taxonomy" id="1635080"/>
    <lineage>
        <taxon>Eukaryota</taxon>
        <taxon>Fungi</taxon>
        <taxon>Dikarya</taxon>
        <taxon>Ascomycota</taxon>
        <taxon>Pezizomycotina</taxon>
        <taxon>Eurotiomycetes</taxon>
        <taxon>Chaetothyriomycetidae</taxon>
        <taxon>Chaetothyriales</taxon>
        <taxon>Trichomeriaceae</taxon>
        <taxon>Knufia</taxon>
    </lineage>
</organism>
<keyword evidence="2" id="KW-0472">Membrane</keyword>
<dbReference type="RefSeq" id="XP_064728271.1">
    <property type="nucleotide sequence ID" value="XM_064876007.1"/>
</dbReference>
<evidence type="ECO:0000313" key="5">
    <source>
        <dbReference type="Proteomes" id="UP001334248"/>
    </source>
</evidence>
<dbReference type="InterPro" id="IPR032710">
    <property type="entry name" value="NTF2-like_dom_sf"/>
</dbReference>
<evidence type="ECO:0000256" key="1">
    <source>
        <dbReference type="SAM" id="MobiDB-lite"/>
    </source>
</evidence>
<evidence type="ECO:0000313" key="4">
    <source>
        <dbReference type="EMBL" id="KAK5940181.1"/>
    </source>
</evidence>
<feature type="compositionally biased region" description="Polar residues" evidence="1">
    <location>
        <begin position="492"/>
        <end position="511"/>
    </location>
</feature>
<dbReference type="Pfam" id="PF26616">
    <property type="entry name" value="CorA-like"/>
    <property type="match status" value="1"/>
</dbReference>
<feature type="transmembrane region" description="Helical" evidence="2">
    <location>
        <begin position="873"/>
        <end position="896"/>
    </location>
</feature>
<keyword evidence="2" id="KW-1133">Transmembrane helix</keyword>
<comment type="caution">
    <text evidence="4">The sequence shown here is derived from an EMBL/GenBank/DDBJ whole genome shotgun (WGS) entry which is preliminary data.</text>
</comment>
<dbReference type="Gene3D" id="3.10.450.50">
    <property type="match status" value="1"/>
</dbReference>
<dbReference type="Proteomes" id="UP001334248">
    <property type="component" value="Unassembled WGS sequence"/>
</dbReference>
<gene>
    <name evidence="4" type="ORF">PMZ80_007600</name>
</gene>
<evidence type="ECO:0000256" key="2">
    <source>
        <dbReference type="SAM" id="Phobius"/>
    </source>
</evidence>
<dbReference type="PANTHER" id="PTHR38436">
    <property type="entry name" value="POLYKETIDE CYCLASE SNOAL-LIKE DOMAIN"/>
    <property type="match status" value="1"/>
</dbReference>
<dbReference type="Gene3D" id="1.20.58.340">
    <property type="entry name" value="Magnesium transport protein CorA, transmembrane region"/>
    <property type="match status" value="1"/>
</dbReference>
<accession>A0ABR0RHR7</accession>
<sequence>MGSIHEAAPALPQPRYTTIANGVSLLHPLSRRGHGPGLIVLIHEDDINKSHDPTIIHDGIPMPTFKWAEESFLIAEVRQQAWQDCKDPLAVALDAIFNCDACDQKQSVGLISYSPQLWNQAANLIPQHPSIVGTVIYTDISSADSLHPSPIPTLRHIAGPPSNNNKSPLPRTDTLTAYSYASATTYTFATPLTHGYHSTSEALSHTRNLTFLKKLMNGPYFDLEAIWDEHTYYEFEARDVERTMSTMVMEPYVNHVPTMTGGIGRTALTSFYAHHFIFANPADTQLELISRTVGIDRVVDEFIFKFSHDREIPWLLPGVPPTHAWIEVPFTAIVNMRGDRLYHEHIAWDQATVLRQAGLLGEYLAWPRGVAVEGREKEAGEGRLEWEYRVPTAGVDIARKMRDKGCVGSNGMFGFGVREREGLEVFLQVLAELALVMSVLSDSLEPLKVRRARTSGRQHPISARQWKEECLDLFLEPGLQSDLRVLERTSGKRQNGTPRTKSRASTNSTLVTEDDGAQPIGCGKSADVPVKDTTEDEVLTAVEIKNANQLRHILPCAADLVAFQIPQKGSWSCLSVTQDVFDALCIQLDVFPAFRDTVMNMGHRKLETEISPPPLRWQSIAEPDDTWATYSWETCYTLRYIQQNYRPGGRPWSLRQFAVYNKCDLDSNCSSWILVAPPEDVQSEFRDLAGHGYSNMLETGVEMHLSFIDTAVAYFRLYLAYLTTEIDEHNRLIKFADPMDDCLVDLAAEGTRLKLKTLEDDVTDAMLALEANKEVVCALLRMWRCCRVPVGTDEDEFSVVAILADRVRDIDAFIRQLQSLRDKLLTCTQIVSSFSELSNGLSLQRLAETARMEGERTMALTVRAQQDAAAVKALTVVALIYLPSTVVLNFFSTSLIDFPDGKPVLAAQWWLFLVIGGPLTVITVFAWHLWVRTHMLEPHHQASRKWWFWRRERVKDAEKV</sequence>
<name>A0ABR0RHR7_9EURO</name>